<organism evidence="3 4">
    <name type="scientific">Eptatretus burgeri</name>
    <name type="common">Inshore hagfish</name>
    <dbReference type="NCBI Taxonomy" id="7764"/>
    <lineage>
        <taxon>Eukaryota</taxon>
        <taxon>Metazoa</taxon>
        <taxon>Chordata</taxon>
        <taxon>Craniata</taxon>
        <taxon>Vertebrata</taxon>
        <taxon>Cyclostomata</taxon>
        <taxon>Myxini</taxon>
        <taxon>Myxiniformes</taxon>
        <taxon>Myxinidae</taxon>
        <taxon>Eptatretinae</taxon>
        <taxon>Eptatretus</taxon>
    </lineage>
</organism>
<protein>
    <recommendedName>
        <fullName evidence="2">Ig-like domain-containing protein</fullName>
    </recommendedName>
</protein>
<evidence type="ECO:0000313" key="3">
    <source>
        <dbReference type="Ensembl" id="ENSEBUP00000008396.1"/>
    </source>
</evidence>
<dbReference type="AlphaFoldDB" id="A0A8C4Q195"/>
<dbReference type="CDD" id="cd00096">
    <property type="entry name" value="Ig"/>
    <property type="match status" value="1"/>
</dbReference>
<dbReference type="Gene3D" id="2.60.40.10">
    <property type="entry name" value="Immunoglobulins"/>
    <property type="match status" value="1"/>
</dbReference>
<keyword evidence="4" id="KW-1185">Reference proteome</keyword>
<dbReference type="Ensembl" id="ENSEBUT00000008898.1">
    <property type="protein sequence ID" value="ENSEBUP00000008396.1"/>
    <property type="gene ID" value="ENSEBUG00000005439.1"/>
</dbReference>
<dbReference type="InterPro" id="IPR007110">
    <property type="entry name" value="Ig-like_dom"/>
</dbReference>
<accession>A0A8C4Q195</accession>
<sequence>MWSGAVLLSGVILFFIPNQMVSPFGIDEFSTFWSEKIWKLFFHFFSSQGHSQIFKFEVQPKELVAGHSASISCSTNDEPETENLTILCQAVSTQSLINSHIGKHIAQINFTVSFQHDNITCLCCPDMNDTKKCGKKHFVHRIKYSPRNTQIYKGEQEGNRTIICETDSDPPANLTWERVEKPNEDVKSCININRCVLVLDPKWPDELKWYSCLANNGIGEERNSLPHGE</sequence>
<reference evidence="3" key="2">
    <citation type="submission" date="2025-09" db="UniProtKB">
        <authorList>
            <consortium name="Ensembl"/>
        </authorList>
    </citation>
    <scope>IDENTIFICATION</scope>
</reference>
<dbReference type="SUPFAM" id="SSF48726">
    <property type="entry name" value="Immunoglobulin"/>
    <property type="match status" value="1"/>
</dbReference>
<dbReference type="PROSITE" id="PS50835">
    <property type="entry name" value="IG_LIKE"/>
    <property type="match status" value="1"/>
</dbReference>
<reference evidence="3" key="1">
    <citation type="submission" date="2025-08" db="UniProtKB">
        <authorList>
            <consortium name="Ensembl"/>
        </authorList>
    </citation>
    <scope>IDENTIFICATION</scope>
</reference>
<keyword evidence="1" id="KW-0732">Signal</keyword>
<feature type="domain" description="Ig-like" evidence="2">
    <location>
        <begin position="125"/>
        <end position="226"/>
    </location>
</feature>
<evidence type="ECO:0000259" key="2">
    <source>
        <dbReference type="PROSITE" id="PS50835"/>
    </source>
</evidence>
<dbReference type="InterPro" id="IPR036179">
    <property type="entry name" value="Ig-like_dom_sf"/>
</dbReference>
<name>A0A8C4Q195_EPTBU</name>
<dbReference type="Proteomes" id="UP000694388">
    <property type="component" value="Unplaced"/>
</dbReference>
<proteinExistence type="predicted"/>
<feature type="signal peptide" evidence="1">
    <location>
        <begin position="1"/>
        <end position="23"/>
    </location>
</feature>
<feature type="chain" id="PRO_5034960477" description="Ig-like domain-containing protein" evidence="1">
    <location>
        <begin position="24"/>
        <end position="229"/>
    </location>
</feature>
<evidence type="ECO:0000256" key="1">
    <source>
        <dbReference type="SAM" id="SignalP"/>
    </source>
</evidence>
<evidence type="ECO:0000313" key="4">
    <source>
        <dbReference type="Proteomes" id="UP000694388"/>
    </source>
</evidence>
<dbReference type="InterPro" id="IPR013783">
    <property type="entry name" value="Ig-like_fold"/>
</dbReference>